<dbReference type="InterPro" id="IPR019542">
    <property type="entry name" value="Enhancer_polycomb-like_N"/>
</dbReference>
<gene>
    <name evidence="3" type="ORF">XENOCAPTIV_022713</name>
</gene>
<dbReference type="SUPFAM" id="SSF57903">
    <property type="entry name" value="FYVE/PHD zinc finger"/>
    <property type="match status" value="1"/>
</dbReference>
<dbReference type="Proteomes" id="UP001434883">
    <property type="component" value="Unassembled WGS sequence"/>
</dbReference>
<feature type="region of interest" description="Disordered" evidence="1">
    <location>
        <begin position="1"/>
        <end position="22"/>
    </location>
</feature>
<dbReference type="InterPro" id="IPR050701">
    <property type="entry name" value="Histone_Mod_Regulator"/>
</dbReference>
<evidence type="ECO:0000256" key="1">
    <source>
        <dbReference type="SAM" id="MobiDB-lite"/>
    </source>
</evidence>
<keyword evidence="4" id="KW-1185">Reference proteome</keyword>
<dbReference type="InterPro" id="IPR011011">
    <property type="entry name" value="Znf_FYVE_PHD"/>
</dbReference>
<reference evidence="3 4" key="1">
    <citation type="submission" date="2021-06" db="EMBL/GenBank/DDBJ databases">
        <authorList>
            <person name="Palmer J.M."/>
        </authorList>
    </citation>
    <scope>NUCLEOTIDE SEQUENCE [LARGE SCALE GENOMIC DNA]</scope>
    <source>
        <strain evidence="3 4">XC_2019</strain>
        <tissue evidence="3">Muscle</tissue>
    </source>
</reference>
<evidence type="ECO:0000313" key="3">
    <source>
        <dbReference type="EMBL" id="MEQ2208201.1"/>
    </source>
</evidence>
<dbReference type="EMBL" id="JAHRIN010050419">
    <property type="protein sequence ID" value="MEQ2208201.1"/>
    <property type="molecule type" value="Genomic_DNA"/>
</dbReference>
<dbReference type="PANTHER" id="PTHR13793">
    <property type="entry name" value="PHD FINGER PROTEINS"/>
    <property type="match status" value="1"/>
</dbReference>
<sequence>MKRLRSSSSSDSSENENSHHVSPEDYYLLADTWKQEWEKGVQVLASPDTIPEPSMRYTAKSKEVLYTHQRKYIQCSSQEAMESGYVNIKELAEAMCRYDLDDMDLYWLHMLNCELSHMGEAPIDELTMERAMEALERQCHDNMKHAIETVEGLGIEYDEDVICDVCRSPDSEEGNDMVFCDKCNICVHQVGALSTNGKVSDKVKNCTTPFHVTCAFEHSLEMKTILDEGDEVKFKSFCLKHSKSAEASLSPGRSKVPGEGGKVGQRAQRLQELEEEFYTLIQLGELAQELGLSEHLMDFIYQYWKLKRKSSFNKPLLPPKEEEENLVLQPQEDSIHTRMRMFMHLRQDLERVGAFGFGFFHLYCSEAVFNAESMYF</sequence>
<dbReference type="InterPro" id="IPR013083">
    <property type="entry name" value="Znf_RING/FYVE/PHD"/>
</dbReference>
<evidence type="ECO:0000313" key="4">
    <source>
        <dbReference type="Proteomes" id="UP001434883"/>
    </source>
</evidence>
<feature type="compositionally biased region" description="Low complexity" evidence="1">
    <location>
        <begin position="1"/>
        <end position="12"/>
    </location>
</feature>
<dbReference type="PANTHER" id="PTHR13793:SF27">
    <property type="entry name" value="PROTEIN JADE-3"/>
    <property type="match status" value="1"/>
</dbReference>
<accession>A0ABV0RJ46</accession>
<protein>
    <recommendedName>
        <fullName evidence="2">Enhancer of polycomb-like N-terminal domain-containing protein</fullName>
    </recommendedName>
</protein>
<comment type="caution">
    <text evidence="3">The sequence shown here is derived from an EMBL/GenBank/DDBJ whole genome shotgun (WGS) entry which is preliminary data.</text>
</comment>
<proteinExistence type="predicted"/>
<dbReference type="Pfam" id="PF10513">
    <property type="entry name" value="EPL1"/>
    <property type="match status" value="1"/>
</dbReference>
<organism evidence="3 4">
    <name type="scientific">Xenoophorus captivus</name>
    <dbReference type="NCBI Taxonomy" id="1517983"/>
    <lineage>
        <taxon>Eukaryota</taxon>
        <taxon>Metazoa</taxon>
        <taxon>Chordata</taxon>
        <taxon>Craniata</taxon>
        <taxon>Vertebrata</taxon>
        <taxon>Euteleostomi</taxon>
        <taxon>Actinopterygii</taxon>
        <taxon>Neopterygii</taxon>
        <taxon>Teleostei</taxon>
        <taxon>Neoteleostei</taxon>
        <taxon>Acanthomorphata</taxon>
        <taxon>Ovalentaria</taxon>
        <taxon>Atherinomorphae</taxon>
        <taxon>Cyprinodontiformes</taxon>
        <taxon>Goodeidae</taxon>
        <taxon>Xenoophorus</taxon>
    </lineage>
</organism>
<evidence type="ECO:0000259" key="2">
    <source>
        <dbReference type="Pfam" id="PF10513"/>
    </source>
</evidence>
<dbReference type="Gene3D" id="3.30.40.10">
    <property type="entry name" value="Zinc/RING finger domain, C3HC4 (zinc finger)"/>
    <property type="match status" value="1"/>
</dbReference>
<feature type="domain" description="Enhancer of polycomb-like N-terminal" evidence="2">
    <location>
        <begin position="12"/>
        <end position="137"/>
    </location>
</feature>
<name>A0ABV0RJ46_9TELE</name>